<dbReference type="PRINTS" id="PR01415">
    <property type="entry name" value="ANKYRIN"/>
</dbReference>
<reference evidence="4 5" key="1">
    <citation type="submission" date="2018-06" db="EMBL/GenBank/DDBJ databases">
        <title>The Genome of Cuscuta australis (Dodder) Provides Insight into the Evolution of Plant Parasitism.</title>
        <authorList>
            <person name="Liu H."/>
        </authorList>
    </citation>
    <scope>NUCLEOTIDE SEQUENCE [LARGE SCALE GENOMIC DNA]</scope>
    <source>
        <strain evidence="5">cv. Yunnan</strain>
        <tissue evidence="4">Vines</tissue>
    </source>
</reference>
<dbReference type="InterPro" id="IPR036770">
    <property type="entry name" value="Ankyrin_rpt-contain_sf"/>
</dbReference>
<evidence type="ECO:0000256" key="1">
    <source>
        <dbReference type="ARBA" id="ARBA00022737"/>
    </source>
</evidence>
<evidence type="ECO:0000256" key="3">
    <source>
        <dbReference type="PROSITE-ProRule" id="PRU00023"/>
    </source>
</evidence>
<keyword evidence="2 3" id="KW-0040">ANK repeat</keyword>
<gene>
    <name evidence="4" type="ORF">DM860_017840</name>
</gene>
<dbReference type="PANTHER" id="PTHR24171:SF8">
    <property type="entry name" value="BRCA1-ASSOCIATED RING DOMAIN PROTEIN 1"/>
    <property type="match status" value="1"/>
</dbReference>
<dbReference type="Pfam" id="PF12796">
    <property type="entry name" value="Ank_2"/>
    <property type="match status" value="1"/>
</dbReference>
<feature type="repeat" description="ANK" evidence="3">
    <location>
        <begin position="54"/>
        <end position="86"/>
    </location>
</feature>
<proteinExistence type="predicted"/>
<organism evidence="4 5">
    <name type="scientific">Cuscuta australis</name>
    <dbReference type="NCBI Taxonomy" id="267555"/>
    <lineage>
        <taxon>Eukaryota</taxon>
        <taxon>Viridiplantae</taxon>
        <taxon>Streptophyta</taxon>
        <taxon>Embryophyta</taxon>
        <taxon>Tracheophyta</taxon>
        <taxon>Spermatophyta</taxon>
        <taxon>Magnoliopsida</taxon>
        <taxon>eudicotyledons</taxon>
        <taxon>Gunneridae</taxon>
        <taxon>Pentapetalae</taxon>
        <taxon>asterids</taxon>
        <taxon>lamiids</taxon>
        <taxon>Solanales</taxon>
        <taxon>Convolvulaceae</taxon>
        <taxon>Cuscuteae</taxon>
        <taxon>Cuscuta</taxon>
        <taxon>Cuscuta subgen. Grammica</taxon>
        <taxon>Cuscuta sect. Cleistogrammica</taxon>
    </lineage>
</organism>
<evidence type="ECO:0000313" key="4">
    <source>
        <dbReference type="EMBL" id="RAL48049.1"/>
    </source>
</evidence>
<keyword evidence="1" id="KW-0677">Repeat</keyword>
<dbReference type="Gene3D" id="1.25.40.20">
    <property type="entry name" value="Ankyrin repeat-containing domain"/>
    <property type="match status" value="2"/>
</dbReference>
<dbReference type="EMBL" id="NQVE01000102">
    <property type="protein sequence ID" value="RAL48049.1"/>
    <property type="molecule type" value="Genomic_DNA"/>
</dbReference>
<dbReference type="PROSITE" id="PS50297">
    <property type="entry name" value="ANK_REP_REGION"/>
    <property type="match status" value="2"/>
</dbReference>
<dbReference type="GO" id="GO:0004842">
    <property type="term" value="F:ubiquitin-protein transferase activity"/>
    <property type="evidence" value="ECO:0007669"/>
    <property type="project" value="TreeGrafter"/>
</dbReference>
<dbReference type="AlphaFoldDB" id="A0A328DUG7"/>
<dbReference type="SMART" id="SM00248">
    <property type="entry name" value="ANK"/>
    <property type="match status" value="4"/>
</dbReference>
<feature type="repeat" description="ANK" evidence="3">
    <location>
        <begin position="87"/>
        <end position="119"/>
    </location>
</feature>
<name>A0A328DUG7_9ASTE</name>
<dbReference type="PANTHER" id="PTHR24171">
    <property type="entry name" value="ANKYRIN REPEAT DOMAIN-CONTAINING PROTEIN 39-RELATED"/>
    <property type="match status" value="1"/>
</dbReference>
<dbReference type="GO" id="GO:0085020">
    <property type="term" value="P:protein K6-linked ubiquitination"/>
    <property type="evidence" value="ECO:0007669"/>
    <property type="project" value="TreeGrafter"/>
</dbReference>
<evidence type="ECO:0000256" key="2">
    <source>
        <dbReference type="ARBA" id="ARBA00023043"/>
    </source>
</evidence>
<dbReference type="PROSITE" id="PS50088">
    <property type="entry name" value="ANK_REPEAT"/>
    <property type="match status" value="2"/>
</dbReference>
<dbReference type="Proteomes" id="UP000249390">
    <property type="component" value="Unassembled WGS sequence"/>
</dbReference>
<accession>A0A328DUG7</accession>
<sequence length="156" mass="16915">MGIERAPTTAPEQSSPETMLEDIESLIEAARYADIEDIKSLVSRGVSLDSKDSLGRTALHMASANGHLDVVNYLIDSKVDVNAFNEEKNTPLHWACINGHMEVVKSLILAGASVSALNSHGNTPLDEALRMNNKLEVVDAINQAVTQFELQRSTVS</sequence>
<comment type="caution">
    <text evidence="4">The sequence shown here is derived from an EMBL/GenBank/DDBJ whole genome shotgun (WGS) entry which is preliminary data.</text>
</comment>
<dbReference type="InterPro" id="IPR002110">
    <property type="entry name" value="Ankyrin_rpt"/>
</dbReference>
<keyword evidence="5" id="KW-1185">Reference proteome</keyword>
<evidence type="ECO:0000313" key="5">
    <source>
        <dbReference type="Proteomes" id="UP000249390"/>
    </source>
</evidence>
<protein>
    <submittedName>
        <fullName evidence="4">Uncharacterized protein</fullName>
    </submittedName>
</protein>
<dbReference type="SUPFAM" id="SSF48403">
    <property type="entry name" value="Ankyrin repeat"/>
    <property type="match status" value="1"/>
</dbReference>